<comment type="subcellular location">
    <subcellularLocation>
        <location evidence="8">Endoplasmic reticulum membrane</location>
        <topology evidence="8">Multi-pass membrane protein</topology>
    </subcellularLocation>
    <text evidence="8">Enriched in the cortical ER. Concentrated in punctae along the ER tubules.</text>
</comment>
<evidence type="ECO:0000256" key="1">
    <source>
        <dbReference type="ARBA" id="ARBA00022692"/>
    </source>
</evidence>
<evidence type="ECO:0000256" key="7">
    <source>
        <dbReference type="ARBA" id="ARBA00023136"/>
    </source>
</evidence>
<feature type="region of interest" description="Disordered" evidence="9">
    <location>
        <begin position="778"/>
        <end position="800"/>
    </location>
</feature>
<evidence type="ECO:0000256" key="2">
    <source>
        <dbReference type="ARBA" id="ARBA00022741"/>
    </source>
</evidence>
<gene>
    <name evidence="8" type="primary">SEY1</name>
    <name evidence="12" type="ORF">BDP27DRAFT_1383990</name>
</gene>
<dbReference type="GO" id="GO:0003924">
    <property type="term" value="F:GTPase activity"/>
    <property type="evidence" value="ECO:0007669"/>
    <property type="project" value="UniProtKB-UniRule"/>
</dbReference>
<feature type="topological domain" description="Cytoplasmic" evidence="8">
    <location>
        <begin position="1"/>
        <end position="697"/>
    </location>
</feature>
<keyword evidence="5 8" id="KW-1133">Transmembrane helix</keyword>
<keyword evidence="2 8" id="KW-0547">Nucleotide-binding</keyword>
<dbReference type="Pfam" id="PF20428">
    <property type="entry name" value="Sey1_3HB"/>
    <property type="match status" value="1"/>
</dbReference>
<dbReference type="OrthoDB" id="1597724at2759"/>
<evidence type="ECO:0000256" key="6">
    <source>
        <dbReference type="ARBA" id="ARBA00023134"/>
    </source>
</evidence>
<evidence type="ECO:0000313" key="12">
    <source>
        <dbReference type="EMBL" id="KAF9067200.1"/>
    </source>
</evidence>
<comment type="similarity">
    <text evidence="8">Belongs to the TRAFAC class dynamin-like GTPase superfamily. GB1/RHD3 GTPase family. RHD3 subfamily.</text>
</comment>
<accession>A0A9P5U4W5</accession>
<comment type="caution">
    <text evidence="12">The sequence shown here is derived from an EMBL/GenBank/DDBJ whole genome shotgun (WGS) entry which is preliminary data.</text>
</comment>
<evidence type="ECO:0000256" key="9">
    <source>
        <dbReference type="SAM" id="MobiDB-lite"/>
    </source>
</evidence>
<keyword evidence="4 8" id="KW-0256">Endoplasmic reticulum</keyword>
<feature type="binding site" evidence="8">
    <location>
        <begin position="68"/>
        <end position="75"/>
    </location>
    <ligand>
        <name>GTP</name>
        <dbReference type="ChEBI" id="CHEBI:37565"/>
    </ligand>
</feature>
<dbReference type="GO" id="GO:0016320">
    <property type="term" value="P:endoplasmic reticulum membrane fusion"/>
    <property type="evidence" value="ECO:0007669"/>
    <property type="project" value="TreeGrafter"/>
</dbReference>
<keyword evidence="7 8" id="KW-0472">Membrane</keyword>
<feature type="transmembrane region" description="Helical" evidence="10">
    <location>
        <begin position="726"/>
        <end position="747"/>
    </location>
</feature>
<evidence type="ECO:0000259" key="11">
    <source>
        <dbReference type="PROSITE" id="PS51715"/>
    </source>
</evidence>
<evidence type="ECO:0000256" key="10">
    <source>
        <dbReference type="SAM" id="Phobius"/>
    </source>
</evidence>
<proteinExistence type="inferred from homology"/>
<evidence type="ECO:0000256" key="4">
    <source>
        <dbReference type="ARBA" id="ARBA00022824"/>
    </source>
</evidence>
<keyword evidence="6 8" id="KW-0342">GTP-binding</keyword>
<keyword evidence="13" id="KW-1185">Reference proteome</keyword>
<sequence length="800" mass="90156">MASTSTGASTDALVRSMANGLSSKMTNASERVQIINDQKEFTQELTSQIERWGLRDAGFDYNIVAVFGSQSTGKSTLLNRLFGTTFDVMDETKRQQTTKGIWMCRGKDTNIMVMDVEGTDGRERGEDQDFERKSALFSLASSEVLIINLWEHQVGLYQGANMGLLKTVFEVNLGLFGKKAQDKTSGRTMLLFVIRDHIGTAPLANLQTTLTLDLQKIWDSLSKPSELQDRQLSDYFDLAFTALPHKILAADQFEKETQILRGRFVDKTNSEFVFKPVYHKRIPADGVAFYMENIWEQVQSNKDLDLPTQQELLAQFRCDEISAVALAEFNEQAKPQKRPIESGKVVEGLGGMMRSWRTMALERYDRDASRYHQGVYKRKRADLIASLDATLTPLFLGQLKNLHKACLGTFKKDILEGLKGEEYNFADVVNKAKAKCENKFVEAAKESVVDDSEEGKADWNWEEELVLLKEEVKSVADQCRKDETKKMVNAIERNFKKQISEPVELALNKGSPNMWDLVLKAFRDTLDKAESTYLSKATSFNCTDDENSHSVAALRLRAWQALRAKIDEQTSDSVFVGRLRSHFEERFRYDEQGVPRVWKPEDDIDGAFKKAKEQTLELIPLYAKIAPVDSSIAYTLPLDAVALSDNSGSANDDPFDFEASLVVLTETKALDLAAKFRKDADLAYVEAKRSTVSSVAQIPYWMYGVLLVLGWNEFMMVLFNPIYFMFLLMAAAAAYLIIQLGLAGPLLSITQTMGGEVKRQAAQRLRQHFSEPVLAQAEAHARSHSLSIDEEERKRNGSSL</sequence>
<evidence type="ECO:0000313" key="13">
    <source>
        <dbReference type="Proteomes" id="UP000772434"/>
    </source>
</evidence>
<organism evidence="12 13">
    <name type="scientific">Rhodocollybia butyracea</name>
    <dbReference type="NCBI Taxonomy" id="206335"/>
    <lineage>
        <taxon>Eukaryota</taxon>
        <taxon>Fungi</taxon>
        <taxon>Dikarya</taxon>
        <taxon>Basidiomycota</taxon>
        <taxon>Agaricomycotina</taxon>
        <taxon>Agaricomycetes</taxon>
        <taxon>Agaricomycetidae</taxon>
        <taxon>Agaricales</taxon>
        <taxon>Marasmiineae</taxon>
        <taxon>Omphalotaceae</taxon>
        <taxon>Rhodocollybia</taxon>
    </lineage>
</organism>
<dbReference type="HAMAP" id="MF_03109">
    <property type="entry name" value="Sey1"/>
    <property type="match status" value="1"/>
</dbReference>
<feature type="domain" description="GB1/RHD3-type G" evidence="11">
    <location>
        <begin position="58"/>
        <end position="278"/>
    </location>
</feature>
<dbReference type="AlphaFoldDB" id="A0A9P5U4W5"/>
<dbReference type="InterPro" id="IPR030386">
    <property type="entry name" value="G_GB1_RHD3_dom"/>
</dbReference>
<dbReference type="PANTHER" id="PTHR45923:SF2">
    <property type="entry name" value="PROTEIN SEY1"/>
    <property type="match status" value="1"/>
</dbReference>
<dbReference type="EMBL" id="JADNRY010000076">
    <property type="protein sequence ID" value="KAF9067200.1"/>
    <property type="molecule type" value="Genomic_DNA"/>
</dbReference>
<dbReference type="Gene3D" id="3.40.50.300">
    <property type="entry name" value="P-loop containing nucleotide triphosphate hydrolases"/>
    <property type="match status" value="1"/>
</dbReference>
<feature type="topological domain" description="Lumenal" evidence="8">
    <location>
        <begin position="719"/>
        <end position="721"/>
    </location>
</feature>
<dbReference type="SUPFAM" id="SSF52540">
    <property type="entry name" value="P-loop containing nucleoside triphosphate hydrolases"/>
    <property type="match status" value="1"/>
</dbReference>
<keyword evidence="1 8" id="KW-0812">Transmembrane</keyword>
<dbReference type="InterPro" id="IPR027417">
    <property type="entry name" value="P-loop_NTPase"/>
</dbReference>
<name>A0A9P5U4W5_9AGAR</name>
<keyword evidence="3 8" id="KW-0378">Hydrolase</keyword>
<dbReference type="GO" id="GO:0005525">
    <property type="term" value="F:GTP binding"/>
    <property type="evidence" value="ECO:0007669"/>
    <property type="project" value="UniProtKB-UniRule"/>
</dbReference>
<feature type="compositionally biased region" description="Basic and acidic residues" evidence="9">
    <location>
        <begin position="791"/>
        <end position="800"/>
    </location>
</feature>
<dbReference type="GO" id="GO:0005789">
    <property type="term" value="C:endoplasmic reticulum membrane"/>
    <property type="evidence" value="ECO:0007669"/>
    <property type="project" value="UniProtKB-SubCell"/>
</dbReference>
<evidence type="ECO:0000256" key="3">
    <source>
        <dbReference type="ARBA" id="ARBA00022801"/>
    </source>
</evidence>
<dbReference type="CDD" id="cd01851">
    <property type="entry name" value="GBP"/>
    <property type="match status" value="1"/>
</dbReference>
<dbReference type="PROSITE" id="PS51715">
    <property type="entry name" value="G_GB1_RHD3"/>
    <property type="match status" value="1"/>
</dbReference>
<dbReference type="InterPro" id="IPR008803">
    <property type="entry name" value="RHD3/Sey1"/>
</dbReference>
<feature type="topological domain" description="Cytoplasmic" evidence="8">
    <location>
        <begin position="743"/>
        <end position="800"/>
    </location>
</feature>
<dbReference type="InterPro" id="IPR046758">
    <property type="entry name" value="Sey1/RHD3-like_3HB"/>
</dbReference>
<dbReference type="Pfam" id="PF05879">
    <property type="entry name" value="RHD3_GTPase"/>
    <property type="match status" value="1"/>
</dbReference>
<dbReference type="PANTHER" id="PTHR45923">
    <property type="entry name" value="PROTEIN SEY1"/>
    <property type="match status" value="1"/>
</dbReference>
<protein>
    <submittedName>
        <fullName evidence="12">RHD3/Sey1</fullName>
    </submittedName>
</protein>
<dbReference type="FunFam" id="3.40.50.300:FF:000727">
    <property type="entry name" value="Protein SEY1 homolog"/>
    <property type="match status" value="1"/>
</dbReference>
<evidence type="ECO:0000256" key="8">
    <source>
        <dbReference type="HAMAP-Rule" id="MF_03109"/>
    </source>
</evidence>
<evidence type="ECO:0000256" key="5">
    <source>
        <dbReference type="ARBA" id="ARBA00022989"/>
    </source>
</evidence>
<reference evidence="12" key="1">
    <citation type="submission" date="2020-11" db="EMBL/GenBank/DDBJ databases">
        <authorList>
            <consortium name="DOE Joint Genome Institute"/>
            <person name="Ahrendt S."/>
            <person name="Riley R."/>
            <person name="Andreopoulos W."/>
            <person name="Labutti K."/>
            <person name="Pangilinan J."/>
            <person name="Ruiz-Duenas F.J."/>
            <person name="Barrasa J.M."/>
            <person name="Sanchez-Garcia M."/>
            <person name="Camarero S."/>
            <person name="Miyauchi S."/>
            <person name="Serrano A."/>
            <person name="Linde D."/>
            <person name="Babiker R."/>
            <person name="Drula E."/>
            <person name="Ayuso-Fernandez I."/>
            <person name="Pacheco R."/>
            <person name="Padilla G."/>
            <person name="Ferreira P."/>
            <person name="Barriuso J."/>
            <person name="Kellner H."/>
            <person name="Castanera R."/>
            <person name="Alfaro M."/>
            <person name="Ramirez L."/>
            <person name="Pisabarro A.G."/>
            <person name="Kuo A."/>
            <person name="Tritt A."/>
            <person name="Lipzen A."/>
            <person name="He G."/>
            <person name="Yan M."/>
            <person name="Ng V."/>
            <person name="Cullen D."/>
            <person name="Martin F."/>
            <person name="Rosso M.-N."/>
            <person name="Henrissat B."/>
            <person name="Hibbett D."/>
            <person name="Martinez A.T."/>
            <person name="Grigoriev I.V."/>
        </authorList>
    </citation>
    <scope>NUCLEOTIDE SEQUENCE</scope>
    <source>
        <strain evidence="12">AH 40177</strain>
    </source>
</reference>
<dbReference type="Proteomes" id="UP000772434">
    <property type="component" value="Unassembled WGS sequence"/>
</dbReference>